<comment type="caution">
    <text evidence="1">The sequence shown here is derived from an EMBL/GenBank/DDBJ whole genome shotgun (WGS) entry which is preliminary data.</text>
</comment>
<dbReference type="EMBL" id="NEXE01000038">
    <property type="protein sequence ID" value="PSN91004.1"/>
    <property type="molecule type" value="Genomic_DNA"/>
</dbReference>
<evidence type="ECO:0000313" key="2">
    <source>
        <dbReference type="Proteomes" id="UP000240322"/>
    </source>
</evidence>
<organism evidence="1 2">
    <name type="scientific">Candidatus Marsarchaeota G2 archaeon OSP_D</name>
    <dbReference type="NCBI Taxonomy" id="1978157"/>
    <lineage>
        <taxon>Archaea</taxon>
        <taxon>Candidatus Marsarchaeota</taxon>
        <taxon>Candidatus Marsarchaeota group 2</taxon>
    </lineage>
</organism>
<name>A0A2R6AXB6_9ARCH</name>
<dbReference type="NCBIfam" id="NF041070">
    <property type="entry name" value="carrier_LysW_Arch"/>
    <property type="match status" value="1"/>
</dbReference>
<reference evidence="1 2" key="1">
    <citation type="submission" date="2017-04" db="EMBL/GenBank/DDBJ databases">
        <title>Novel microbial lineages endemic to geothermal iron-oxide mats fill important gaps in the evolutionary history of Archaea.</title>
        <authorList>
            <person name="Jay Z.J."/>
            <person name="Beam J.P."/>
            <person name="Dlakic M."/>
            <person name="Rusch D.B."/>
            <person name="Kozubal M.A."/>
            <person name="Inskeep W.P."/>
        </authorList>
    </citation>
    <scope>NUCLEOTIDE SEQUENCE [LARGE SCALE GENOMIC DNA]</scope>
    <source>
        <strain evidence="1">OSP_D</strain>
    </source>
</reference>
<proteinExistence type="predicted"/>
<dbReference type="Pfam" id="PF21344">
    <property type="entry name" value="Zn_ribbon_LysW"/>
    <property type="match status" value="1"/>
</dbReference>
<gene>
    <name evidence="1" type="ORF">B9Q03_05350</name>
</gene>
<dbReference type="PANTHER" id="PTHR40393">
    <property type="entry name" value="LYSINE BIOSYNTHESIS PROTEIN-RELATED-RELATED"/>
    <property type="match status" value="1"/>
</dbReference>
<accession>A0A2R6AXB6</accession>
<dbReference type="Gene3D" id="2.20.28.160">
    <property type="match status" value="1"/>
</dbReference>
<dbReference type="AlphaFoldDB" id="A0A2R6AXB6"/>
<sequence>MKRLEAVCSECEAKIIVPDDAIVGEIVECAECGTEYEVAAITEVGVTLKKAEAVKEDWGE</sequence>
<evidence type="ECO:0008006" key="3">
    <source>
        <dbReference type="Google" id="ProtNLM"/>
    </source>
</evidence>
<protein>
    <recommendedName>
        <fullName evidence="3">Lysine biosynthesis protein LysW</fullName>
    </recommendedName>
</protein>
<dbReference type="PANTHER" id="PTHR40393:SF2">
    <property type="entry name" value="ALPHA-AMINOADIPATE_GLUTAMATE CARRIER PROTEIN LYSW"/>
    <property type="match status" value="1"/>
</dbReference>
<dbReference type="InterPro" id="IPR005906">
    <property type="entry name" value="LysW"/>
</dbReference>
<dbReference type="Proteomes" id="UP000240322">
    <property type="component" value="Unassembled WGS sequence"/>
</dbReference>
<evidence type="ECO:0000313" key="1">
    <source>
        <dbReference type="EMBL" id="PSN91004.1"/>
    </source>
</evidence>